<dbReference type="Proteomes" id="UP000823619">
    <property type="component" value="Unassembled WGS sequence"/>
</dbReference>
<name>A0A9D9HBB2_9BACT</name>
<reference evidence="2" key="2">
    <citation type="journal article" date="2021" name="PeerJ">
        <title>Extensive microbial diversity within the chicken gut microbiome revealed by metagenomics and culture.</title>
        <authorList>
            <person name="Gilroy R."/>
            <person name="Ravi A."/>
            <person name="Getino M."/>
            <person name="Pursley I."/>
            <person name="Horton D.L."/>
            <person name="Alikhan N.F."/>
            <person name="Baker D."/>
            <person name="Gharbi K."/>
            <person name="Hall N."/>
            <person name="Watson M."/>
            <person name="Adriaenssens E.M."/>
            <person name="Foster-Nyarko E."/>
            <person name="Jarju S."/>
            <person name="Secka A."/>
            <person name="Antonio M."/>
            <person name="Oren A."/>
            <person name="Chaudhuri R.R."/>
            <person name="La Ragione R."/>
            <person name="Hildebrand F."/>
            <person name="Pallen M.J."/>
        </authorList>
    </citation>
    <scope>NUCLEOTIDE SEQUENCE</scope>
    <source>
        <strain evidence="2">D5-748</strain>
    </source>
</reference>
<evidence type="ECO:0000313" key="3">
    <source>
        <dbReference type="Proteomes" id="UP000823619"/>
    </source>
</evidence>
<sequence length="188" mass="20470">MKSHRLYSALKHAVCCLAVCLVFCSMSQCESERALDEGNDIDFILSGLPAFPEGLFLYSSSMSSVEFDGKRLDCEAPLVSDECLQIPDFKSLSVTVSSEFGLAAGKVYEASQEGTSLDIVLEYVAGESGEVLSATAENASLKVSLMSSRYVTGIFSCDFRLLLPDENTGDVTEYECHAQDGYFNIFLL</sequence>
<dbReference type="AlphaFoldDB" id="A0A9D9HBB2"/>
<gene>
    <name evidence="2" type="ORF">IAC23_05855</name>
</gene>
<comment type="caution">
    <text evidence="2">The sequence shown here is derived from an EMBL/GenBank/DDBJ whole genome shotgun (WGS) entry which is preliminary data.</text>
</comment>
<dbReference type="EMBL" id="JADIMO010000072">
    <property type="protein sequence ID" value="MBO8445201.1"/>
    <property type="molecule type" value="Genomic_DNA"/>
</dbReference>
<accession>A0A9D9HBB2</accession>
<evidence type="ECO:0008006" key="4">
    <source>
        <dbReference type="Google" id="ProtNLM"/>
    </source>
</evidence>
<organism evidence="2 3">
    <name type="scientific">Candidatus Cryptobacteroides merdavium</name>
    <dbReference type="NCBI Taxonomy" id="2840769"/>
    <lineage>
        <taxon>Bacteria</taxon>
        <taxon>Pseudomonadati</taxon>
        <taxon>Bacteroidota</taxon>
        <taxon>Bacteroidia</taxon>
        <taxon>Bacteroidales</taxon>
        <taxon>Candidatus Cryptobacteroides</taxon>
    </lineage>
</organism>
<reference evidence="2" key="1">
    <citation type="submission" date="2020-10" db="EMBL/GenBank/DDBJ databases">
        <authorList>
            <person name="Gilroy R."/>
        </authorList>
    </citation>
    <scope>NUCLEOTIDE SEQUENCE</scope>
    <source>
        <strain evidence="2">D5-748</strain>
    </source>
</reference>
<feature type="signal peptide" evidence="1">
    <location>
        <begin position="1"/>
        <end position="27"/>
    </location>
</feature>
<evidence type="ECO:0000313" key="2">
    <source>
        <dbReference type="EMBL" id="MBO8445201.1"/>
    </source>
</evidence>
<keyword evidence="1" id="KW-0732">Signal</keyword>
<proteinExistence type="predicted"/>
<protein>
    <recommendedName>
        <fullName evidence="4">Lipoprotein</fullName>
    </recommendedName>
</protein>
<feature type="chain" id="PRO_5038341806" description="Lipoprotein" evidence="1">
    <location>
        <begin position="28"/>
        <end position="188"/>
    </location>
</feature>
<evidence type="ECO:0000256" key="1">
    <source>
        <dbReference type="SAM" id="SignalP"/>
    </source>
</evidence>